<sequence length="131" mass="13725">MRVLGANVFGVGIYVAYELKFMPAYEAESAPMVAIVVVVSAALIIISLIGCIGALLRKPWMLGVFSLVTTILALIEIGLYLTVVLLANEANETELSKIILDYAAPVGICVNLLAALQIFSGGLACAVVLGI</sequence>
<evidence type="ECO:0000313" key="7">
    <source>
        <dbReference type="Proteomes" id="UP000274429"/>
    </source>
</evidence>
<evidence type="ECO:0000256" key="5">
    <source>
        <dbReference type="SAM" id="Phobius"/>
    </source>
</evidence>
<evidence type="ECO:0000256" key="2">
    <source>
        <dbReference type="ARBA" id="ARBA00022692"/>
    </source>
</evidence>
<dbReference type="GO" id="GO:0016020">
    <property type="term" value="C:membrane"/>
    <property type="evidence" value="ECO:0007669"/>
    <property type="project" value="UniProtKB-SubCell"/>
</dbReference>
<gene>
    <name evidence="6" type="ORF">TTAC_LOCUS2725</name>
</gene>
<evidence type="ECO:0000313" key="8">
    <source>
        <dbReference type="WBParaSite" id="TTAC_0000274001-mRNA-1"/>
    </source>
</evidence>
<keyword evidence="3 5" id="KW-1133">Transmembrane helix</keyword>
<dbReference type="AlphaFoldDB" id="A0A0R3WPQ0"/>
<name>A0A0R3WPQ0_HYDTA</name>
<dbReference type="InterPro" id="IPR018499">
    <property type="entry name" value="Tetraspanin/Peripherin"/>
</dbReference>
<feature type="transmembrane region" description="Helical" evidence="5">
    <location>
        <begin position="32"/>
        <end position="56"/>
    </location>
</feature>
<keyword evidence="4 5" id="KW-0472">Membrane</keyword>
<feature type="transmembrane region" description="Helical" evidence="5">
    <location>
        <begin position="63"/>
        <end position="87"/>
    </location>
</feature>
<dbReference type="OrthoDB" id="10439142at2759"/>
<evidence type="ECO:0000256" key="4">
    <source>
        <dbReference type="ARBA" id="ARBA00023136"/>
    </source>
</evidence>
<dbReference type="EMBL" id="UYWX01001434">
    <property type="protein sequence ID" value="VDM20997.1"/>
    <property type="molecule type" value="Genomic_DNA"/>
</dbReference>
<evidence type="ECO:0000256" key="3">
    <source>
        <dbReference type="ARBA" id="ARBA00022989"/>
    </source>
</evidence>
<feature type="transmembrane region" description="Helical" evidence="5">
    <location>
        <begin position="102"/>
        <end position="129"/>
    </location>
</feature>
<dbReference type="WBParaSite" id="TTAC_0000274001-mRNA-1">
    <property type="protein sequence ID" value="TTAC_0000274001-mRNA-1"/>
    <property type="gene ID" value="TTAC_0000274001"/>
</dbReference>
<evidence type="ECO:0000313" key="6">
    <source>
        <dbReference type="EMBL" id="VDM20997.1"/>
    </source>
</evidence>
<evidence type="ECO:0000256" key="1">
    <source>
        <dbReference type="ARBA" id="ARBA00004141"/>
    </source>
</evidence>
<keyword evidence="2 5" id="KW-0812">Transmembrane</keyword>
<organism evidence="8">
    <name type="scientific">Hydatigena taeniaeformis</name>
    <name type="common">Feline tapeworm</name>
    <name type="synonym">Taenia taeniaeformis</name>
    <dbReference type="NCBI Taxonomy" id="6205"/>
    <lineage>
        <taxon>Eukaryota</taxon>
        <taxon>Metazoa</taxon>
        <taxon>Spiralia</taxon>
        <taxon>Lophotrochozoa</taxon>
        <taxon>Platyhelminthes</taxon>
        <taxon>Cestoda</taxon>
        <taxon>Eucestoda</taxon>
        <taxon>Cyclophyllidea</taxon>
        <taxon>Taeniidae</taxon>
        <taxon>Hydatigera</taxon>
    </lineage>
</organism>
<accession>A0A0R3WPQ0</accession>
<dbReference type="Pfam" id="PF00335">
    <property type="entry name" value="Tetraspanin"/>
    <property type="match status" value="1"/>
</dbReference>
<reference evidence="6 7" key="2">
    <citation type="submission" date="2018-11" db="EMBL/GenBank/DDBJ databases">
        <authorList>
            <consortium name="Pathogen Informatics"/>
        </authorList>
    </citation>
    <scope>NUCLEOTIDE SEQUENCE [LARGE SCALE GENOMIC DNA]</scope>
</reference>
<reference evidence="8" key="1">
    <citation type="submission" date="2017-02" db="UniProtKB">
        <authorList>
            <consortium name="WormBaseParasite"/>
        </authorList>
    </citation>
    <scope>IDENTIFICATION</scope>
</reference>
<protein>
    <submittedName>
        <fullName evidence="8">AA_permease domain-containing protein</fullName>
    </submittedName>
</protein>
<proteinExistence type="predicted"/>
<dbReference type="Proteomes" id="UP000274429">
    <property type="component" value="Unassembled WGS sequence"/>
</dbReference>
<comment type="subcellular location">
    <subcellularLocation>
        <location evidence="1">Membrane</location>
        <topology evidence="1">Multi-pass membrane protein</topology>
    </subcellularLocation>
</comment>
<keyword evidence="7" id="KW-1185">Reference proteome</keyword>